<keyword evidence="5" id="KW-0687">Ribonucleoprotein</keyword>
<dbReference type="PaxDb" id="121845-A0A1S3DT39"/>
<dbReference type="PANTHER" id="PTHR17039">
    <property type="entry name" value="U3 SMALL NUCLEOLAR RIBONUCLEOPROTEIN PROTEIN MPP10"/>
    <property type="match status" value="1"/>
</dbReference>
<dbReference type="GO" id="GO:0034457">
    <property type="term" value="C:Mpp10 complex"/>
    <property type="evidence" value="ECO:0007669"/>
    <property type="project" value="InterPro"/>
</dbReference>
<evidence type="ECO:0000256" key="3">
    <source>
        <dbReference type="ARBA" id="ARBA00022552"/>
    </source>
</evidence>
<keyword evidence="4" id="KW-0539">Nucleus</keyword>
<dbReference type="InterPro" id="IPR012173">
    <property type="entry name" value="Mpp10"/>
</dbReference>
<comment type="subcellular location">
    <subcellularLocation>
        <location evidence="1">Nucleus</location>
        <location evidence="1">Nucleolus</location>
    </subcellularLocation>
</comment>
<keyword evidence="3" id="KW-0698">rRNA processing</keyword>
<dbReference type="GO" id="GO:0005732">
    <property type="term" value="C:sno(s)RNA-containing ribonucleoprotein complex"/>
    <property type="evidence" value="ECO:0007669"/>
    <property type="project" value="InterPro"/>
</dbReference>
<evidence type="ECO:0000256" key="2">
    <source>
        <dbReference type="ARBA" id="ARBA00022517"/>
    </source>
</evidence>
<evidence type="ECO:0000256" key="5">
    <source>
        <dbReference type="ARBA" id="ARBA00023274"/>
    </source>
</evidence>
<dbReference type="KEGG" id="dci:103523816"/>
<dbReference type="GeneID" id="103523816"/>
<dbReference type="Pfam" id="PF04006">
    <property type="entry name" value="Mpp10"/>
    <property type="match status" value="1"/>
</dbReference>
<dbReference type="RefSeq" id="XP_008487056.2">
    <property type="nucleotide sequence ID" value="XM_008488834.3"/>
</dbReference>
<proteinExistence type="inferred from homology"/>
<evidence type="ECO:0000313" key="7">
    <source>
        <dbReference type="Proteomes" id="UP000079169"/>
    </source>
</evidence>
<sequence length="91" mass="10682">MKGEVSAMKRPQNSLLEEVVEFDLTTRPAPEITEETTLKLEDIIRQRIKDKAWDDVERKIKPVDTPQEFRKKLVLDQEKSKLSLAQIYEQV</sequence>
<evidence type="ECO:0000256" key="4">
    <source>
        <dbReference type="ARBA" id="ARBA00023242"/>
    </source>
</evidence>
<feature type="non-terminal residue" evidence="8">
    <location>
        <position position="91"/>
    </location>
</feature>
<dbReference type="AlphaFoldDB" id="A0A1S3DT39"/>
<dbReference type="Proteomes" id="UP000079169">
    <property type="component" value="Unplaced"/>
</dbReference>
<dbReference type="PANTHER" id="PTHR17039:SF0">
    <property type="entry name" value="U3 SMALL NUCLEOLAR RIBONUCLEOPROTEIN PROTEIN MPP10"/>
    <property type="match status" value="1"/>
</dbReference>
<accession>A0A1S3DT39</accession>
<gene>
    <name evidence="8" type="primary">LOC103523816</name>
</gene>
<dbReference type="GO" id="GO:0006364">
    <property type="term" value="P:rRNA processing"/>
    <property type="evidence" value="ECO:0007669"/>
    <property type="project" value="UniProtKB-KW"/>
</dbReference>
<dbReference type="GO" id="GO:0032040">
    <property type="term" value="C:small-subunit processome"/>
    <property type="evidence" value="ECO:0007669"/>
    <property type="project" value="TreeGrafter"/>
</dbReference>
<comment type="similarity">
    <text evidence="6">Belongs to the MPP10 family.</text>
</comment>
<keyword evidence="7" id="KW-1185">Reference proteome</keyword>
<protein>
    <submittedName>
        <fullName evidence="8">U3 small nucleolar ribonucleoprotein protein MPP10-like</fullName>
    </submittedName>
</protein>
<name>A0A1S3DT39_DIACI</name>
<evidence type="ECO:0000313" key="8">
    <source>
        <dbReference type="RefSeq" id="XP_008487056.2"/>
    </source>
</evidence>
<organism evidence="7 8">
    <name type="scientific">Diaphorina citri</name>
    <name type="common">Asian citrus psyllid</name>
    <dbReference type="NCBI Taxonomy" id="121845"/>
    <lineage>
        <taxon>Eukaryota</taxon>
        <taxon>Metazoa</taxon>
        <taxon>Ecdysozoa</taxon>
        <taxon>Arthropoda</taxon>
        <taxon>Hexapoda</taxon>
        <taxon>Insecta</taxon>
        <taxon>Pterygota</taxon>
        <taxon>Neoptera</taxon>
        <taxon>Paraneoptera</taxon>
        <taxon>Hemiptera</taxon>
        <taxon>Sternorrhyncha</taxon>
        <taxon>Psylloidea</taxon>
        <taxon>Psyllidae</taxon>
        <taxon>Diaphorininae</taxon>
        <taxon>Diaphorina</taxon>
    </lineage>
</organism>
<dbReference type="STRING" id="121845.A0A1S3DT39"/>
<reference evidence="8" key="1">
    <citation type="submission" date="2025-08" db="UniProtKB">
        <authorList>
            <consortium name="RefSeq"/>
        </authorList>
    </citation>
    <scope>IDENTIFICATION</scope>
</reference>
<evidence type="ECO:0000256" key="1">
    <source>
        <dbReference type="ARBA" id="ARBA00004604"/>
    </source>
</evidence>
<evidence type="ECO:0000256" key="6">
    <source>
        <dbReference type="ARBA" id="ARBA00029455"/>
    </source>
</evidence>
<keyword evidence="2" id="KW-0690">Ribosome biogenesis</keyword>